<dbReference type="PANTHER" id="PTHR33908">
    <property type="entry name" value="MANNOSYLTRANSFERASE YKCB-RELATED"/>
    <property type="match status" value="1"/>
</dbReference>
<organism evidence="10 11">
    <name type="scientific">Candidatus Curtissbacteria bacterium RIFCSPLOWO2_02_FULL_40_13b</name>
    <dbReference type="NCBI Taxonomy" id="1797733"/>
    <lineage>
        <taxon>Bacteria</taxon>
        <taxon>Candidatus Curtissiibacteriota</taxon>
    </lineage>
</organism>
<evidence type="ECO:0000256" key="6">
    <source>
        <dbReference type="ARBA" id="ARBA00022989"/>
    </source>
</evidence>
<dbReference type="InterPro" id="IPR038731">
    <property type="entry name" value="RgtA/B/C-like"/>
</dbReference>
<gene>
    <name evidence="10" type="ORF">A3I53_01255</name>
</gene>
<evidence type="ECO:0000256" key="2">
    <source>
        <dbReference type="ARBA" id="ARBA00022475"/>
    </source>
</evidence>
<dbReference type="GO" id="GO:0005886">
    <property type="term" value="C:plasma membrane"/>
    <property type="evidence" value="ECO:0007669"/>
    <property type="project" value="UniProtKB-SubCell"/>
</dbReference>
<dbReference type="Proteomes" id="UP000178845">
    <property type="component" value="Unassembled WGS sequence"/>
</dbReference>
<evidence type="ECO:0000259" key="9">
    <source>
        <dbReference type="Pfam" id="PF13231"/>
    </source>
</evidence>
<feature type="transmembrane region" description="Helical" evidence="8">
    <location>
        <begin position="257"/>
        <end position="281"/>
    </location>
</feature>
<accession>A0A1F5HPK2</accession>
<evidence type="ECO:0000256" key="8">
    <source>
        <dbReference type="SAM" id="Phobius"/>
    </source>
</evidence>
<feature type="transmembrane region" description="Helical" evidence="8">
    <location>
        <begin position="70"/>
        <end position="91"/>
    </location>
</feature>
<dbReference type="InterPro" id="IPR050297">
    <property type="entry name" value="LipidA_mod_glycosyltrf_83"/>
</dbReference>
<comment type="subcellular location">
    <subcellularLocation>
        <location evidence="1">Cell membrane</location>
        <topology evidence="1">Multi-pass membrane protein</topology>
    </subcellularLocation>
</comment>
<sequence>MIVIILIVSLILRLISINQSLWLDEGINVNVARNLNVKSLIFDYSLSDFHPPLFHVLLRGWILLFGSSEIAVRSLSIILAVATIFVIYLIARKLFENKTALISATLLATSPLHIYYSQEARMYMLAAFLASLSVYFFISLFKKDNIWYWTGFIVSTALMLYSDYLPYLLIPAYIIYLLLVRKKIEASTVKAFIPSFIIIALLTAPWLYLFPKQLNIGLSAAAASPAWAQVVGSPQAKNLLLVFVKFVIGRISLDNNLIYAFSFAPIAVYVTSLFVLSLFRISYLRSFLWFWFLLPILSAFILSFFVPVFSYFRFIYILGAFYIILASAINTINWTPLVRFLLGIFLIINLVSTGIYFAYPKFQRENWRDATNFVVSSSNNKTLILFAAEYTTGPFDYYNQDRIKAVGALLETSAEPSRVKKRVELLTKDINKVFLFQYLSQITDPQGIVFQELTKQGFTNTKTNDFQGVGFIYEFTK</sequence>
<feature type="transmembrane region" description="Helical" evidence="8">
    <location>
        <begin position="146"/>
        <end position="179"/>
    </location>
</feature>
<proteinExistence type="predicted"/>
<comment type="caution">
    <text evidence="10">The sequence shown here is derived from an EMBL/GenBank/DDBJ whole genome shotgun (WGS) entry which is preliminary data.</text>
</comment>
<evidence type="ECO:0000256" key="3">
    <source>
        <dbReference type="ARBA" id="ARBA00022676"/>
    </source>
</evidence>
<dbReference type="EMBL" id="MFBW01000053">
    <property type="protein sequence ID" value="OGE06071.1"/>
    <property type="molecule type" value="Genomic_DNA"/>
</dbReference>
<keyword evidence="3" id="KW-0328">Glycosyltransferase</keyword>
<keyword evidence="6 8" id="KW-1133">Transmembrane helix</keyword>
<evidence type="ECO:0000313" key="10">
    <source>
        <dbReference type="EMBL" id="OGE06071.1"/>
    </source>
</evidence>
<keyword evidence="4" id="KW-0808">Transferase</keyword>
<feature type="transmembrane region" description="Helical" evidence="8">
    <location>
        <begin position="314"/>
        <end position="334"/>
    </location>
</feature>
<evidence type="ECO:0000313" key="11">
    <source>
        <dbReference type="Proteomes" id="UP000178845"/>
    </source>
</evidence>
<feature type="transmembrane region" description="Helical" evidence="8">
    <location>
        <begin position="191"/>
        <end position="210"/>
    </location>
</feature>
<dbReference type="AlphaFoldDB" id="A0A1F5HPK2"/>
<evidence type="ECO:0000256" key="1">
    <source>
        <dbReference type="ARBA" id="ARBA00004651"/>
    </source>
</evidence>
<keyword evidence="2" id="KW-1003">Cell membrane</keyword>
<dbReference type="PANTHER" id="PTHR33908:SF11">
    <property type="entry name" value="MEMBRANE PROTEIN"/>
    <property type="match status" value="1"/>
</dbReference>
<feature type="domain" description="Glycosyltransferase RgtA/B/C/D-like" evidence="9">
    <location>
        <begin position="50"/>
        <end position="208"/>
    </location>
</feature>
<feature type="transmembrane region" description="Helical" evidence="8">
    <location>
        <begin position="287"/>
        <end position="307"/>
    </location>
</feature>
<keyword evidence="7 8" id="KW-0472">Membrane</keyword>
<evidence type="ECO:0000256" key="5">
    <source>
        <dbReference type="ARBA" id="ARBA00022692"/>
    </source>
</evidence>
<keyword evidence="5 8" id="KW-0812">Transmembrane</keyword>
<protein>
    <recommendedName>
        <fullName evidence="9">Glycosyltransferase RgtA/B/C/D-like domain-containing protein</fullName>
    </recommendedName>
</protein>
<name>A0A1F5HPK2_9BACT</name>
<evidence type="ECO:0000256" key="4">
    <source>
        <dbReference type="ARBA" id="ARBA00022679"/>
    </source>
</evidence>
<reference evidence="10 11" key="1">
    <citation type="journal article" date="2016" name="Nat. Commun.">
        <title>Thousands of microbial genomes shed light on interconnected biogeochemical processes in an aquifer system.</title>
        <authorList>
            <person name="Anantharaman K."/>
            <person name="Brown C.T."/>
            <person name="Hug L.A."/>
            <person name="Sharon I."/>
            <person name="Castelle C.J."/>
            <person name="Probst A.J."/>
            <person name="Thomas B.C."/>
            <person name="Singh A."/>
            <person name="Wilkins M.J."/>
            <person name="Karaoz U."/>
            <person name="Brodie E.L."/>
            <person name="Williams K.H."/>
            <person name="Hubbard S.S."/>
            <person name="Banfield J.F."/>
        </authorList>
    </citation>
    <scope>NUCLEOTIDE SEQUENCE [LARGE SCALE GENOMIC DNA]</scope>
</reference>
<dbReference type="GO" id="GO:0009103">
    <property type="term" value="P:lipopolysaccharide biosynthetic process"/>
    <property type="evidence" value="ECO:0007669"/>
    <property type="project" value="UniProtKB-ARBA"/>
</dbReference>
<feature type="transmembrane region" description="Helical" evidence="8">
    <location>
        <begin position="340"/>
        <end position="359"/>
    </location>
</feature>
<dbReference type="Pfam" id="PF13231">
    <property type="entry name" value="PMT_2"/>
    <property type="match status" value="1"/>
</dbReference>
<feature type="transmembrane region" description="Helical" evidence="8">
    <location>
        <begin position="122"/>
        <end position="140"/>
    </location>
</feature>
<evidence type="ECO:0000256" key="7">
    <source>
        <dbReference type="ARBA" id="ARBA00023136"/>
    </source>
</evidence>
<dbReference type="GO" id="GO:0016763">
    <property type="term" value="F:pentosyltransferase activity"/>
    <property type="evidence" value="ECO:0007669"/>
    <property type="project" value="TreeGrafter"/>
</dbReference>